<name>A0A8C0Q6R8_CANLF</name>
<dbReference type="SUPFAM" id="SSF56024">
    <property type="entry name" value="Phospholipase D/nuclease"/>
    <property type="match status" value="1"/>
</dbReference>
<evidence type="ECO:0000256" key="1">
    <source>
        <dbReference type="ARBA" id="ARBA00003537"/>
    </source>
</evidence>
<sequence>MCRSPTALRVPKSPSVRRNPRFGSEPSLPALRLSRPVHRLPPEGQLREALPACSPAGSARAPYTCPGAWAPGGPARREASTARRWGAWPRRWGRGSGRGRGRGGAQSAAPAPRAPPAHLSVSASAAVNKVLARRKRKRKRRVSMAAAAAAAAGPVLWRRLLGLLPGRPGLAALLGRLSDRLGRNRDRRRRRSPWLLLAPLLSPAVPQVTSPPCCLCPEGVHRFQWIRNLVPEFGVSSSHVRVLASPAEFFELMKGQIKVAKRRVVMASLYLGTGPLEQELVDCLENTLEKSLQAKFPSDLKVSILLDFTRGSRGRKNSRTMLLPLLQRFPEQVRVSLFHTPNLRGLLRLLIPERFNETIGLQHIKVYLFDNNIILSGANLSDSYFTNRQDRYVFLQDCPEIADFFTELVDAVGDVSLQLQGDDTVQVVEGMVHPYKGDRAAYCRAANKRVMDVINSARARQQVLHAQTFHGDSLLTQEDAAAAGDRRPAPDTWIYPLIQMKPFEIQIDEIVTETLLTEAERGAKIYLTTGYFNLTQAYMDLVLGTRAEYQILLASPEVNGFFGAKGVAGAIPAAYVHIERQFYREVCSLGQQERVQLQEYWRRGWTFHAKELHADDLGGCFRKHVELLRVGGGACGHLPWSSVSPTLAVTFSGTEGLWLYLAGSSLPCLTLIGSPNFGYRSVHRDLEAQIAIVTESRALQQQLHQEQEQLYLRSGVVSSSTFEQPSRQVKLWVKMVTPLIKNFF</sequence>
<dbReference type="FunFam" id="3.30.870.10:FF:000026">
    <property type="entry name" value="CDP-diacylglycerol--glycerol-3-phosphate 3-phosphatidyltransferase"/>
    <property type="match status" value="1"/>
</dbReference>
<dbReference type="Gene3D" id="3.30.870.10">
    <property type="entry name" value="Endonuclease Chain A"/>
    <property type="match status" value="2"/>
</dbReference>
<dbReference type="CDD" id="cd09135">
    <property type="entry name" value="PLDc_PGS1_euk_1"/>
    <property type="match status" value="1"/>
</dbReference>
<dbReference type="PROSITE" id="PS50035">
    <property type="entry name" value="PLD"/>
    <property type="match status" value="1"/>
</dbReference>
<evidence type="ECO:0000256" key="5">
    <source>
        <dbReference type="ARBA" id="ARBA00022679"/>
    </source>
</evidence>
<feature type="domain" description="PLD phosphodiesterase" evidence="14">
    <location>
        <begin position="358"/>
        <end position="384"/>
    </location>
</feature>
<evidence type="ECO:0000313" key="15">
    <source>
        <dbReference type="Ensembl" id="ENSCAFP00040005967.1"/>
    </source>
</evidence>
<feature type="region of interest" description="Disordered" evidence="12">
    <location>
        <begin position="68"/>
        <end position="121"/>
    </location>
</feature>
<keyword evidence="11" id="KW-0496">Mitochondrion</keyword>
<keyword evidence="6" id="KW-0677">Repeat</keyword>
<evidence type="ECO:0000256" key="6">
    <source>
        <dbReference type="ARBA" id="ARBA00022737"/>
    </source>
</evidence>
<evidence type="ECO:0000256" key="12">
    <source>
        <dbReference type="SAM" id="MobiDB-lite"/>
    </source>
</evidence>
<evidence type="ECO:0000256" key="10">
    <source>
        <dbReference type="ARBA" id="ARBA00048586"/>
    </source>
</evidence>
<dbReference type="GO" id="GO:0005524">
    <property type="term" value="F:ATP binding"/>
    <property type="evidence" value="ECO:0007669"/>
    <property type="project" value="UniProtKB-KW"/>
</dbReference>
<dbReference type="InterPro" id="IPR001736">
    <property type="entry name" value="PLipase_D/transphosphatidylase"/>
</dbReference>
<organism evidence="15 16">
    <name type="scientific">Canis lupus familiaris</name>
    <name type="common">Dog</name>
    <name type="synonym">Canis familiaris</name>
    <dbReference type="NCBI Taxonomy" id="9615"/>
    <lineage>
        <taxon>Eukaryota</taxon>
        <taxon>Metazoa</taxon>
        <taxon>Chordata</taxon>
        <taxon>Craniata</taxon>
        <taxon>Vertebrata</taxon>
        <taxon>Euteleostomi</taxon>
        <taxon>Mammalia</taxon>
        <taxon>Eutheria</taxon>
        <taxon>Laurasiatheria</taxon>
        <taxon>Carnivora</taxon>
        <taxon>Caniformia</taxon>
        <taxon>Canidae</taxon>
        <taxon>Canis</taxon>
    </lineage>
</organism>
<dbReference type="CDD" id="cd09137">
    <property type="entry name" value="PLDc_PGS1_euk_2"/>
    <property type="match status" value="1"/>
</dbReference>
<keyword evidence="11" id="KW-0067">ATP-binding</keyword>
<proteinExistence type="inferred from homology"/>
<evidence type="ECO:0000259" key="14">
    <source>
        <dbReference type="PROSITE" id="PS50035"/>
    </source>
</evidence>
<evidence type="ECO:0000256" key="3">
    <source>
        <dbReference type="ARBA" id="ARBA00010682"/>
    </source>
</evidence>
<keyword evidence="5 11" id="KW-0808">Transferase</keyword>
<evidence type="ECO:0000256" key="11">
    <source>
        <dbReference type="RuleBase" id="RU365024"/>
    </source>
</evidence>
<comment type="catalytic activity">
    <reaction evidence="10 11">
        <text>a CDP-1,2-diacyl-sn-glycerol + sn-glycerol 3-phosphate = a 1,2-diacyl-sn-glycero-3-phospho-(1'-sn-glycero-3'-phosphate) + CMP + H(+)</text>
        <dbReference type="Rhea" id="RHEA:12593"/>
        <dbReference type="ChEBI" id="CHEBI:15378"/>
        <dbReference type="ChEBI" id="CHEBI:57597"/>
        <dbReference type="ChEBI" id="CHEBI:58332"/>
        <dbReference type="ChEBI" id="CHEBI:60110"/>
        <dbReference type="ChEBI" id="CHEBI:60377"/>
        <dbReference type="EC" id="2.7.8.5"/>
    </reaction>
</comment>
<feature type="compositionally biased region" description="Basic residues" evidence="12">
    <location>
        <begin position="91"/>
        <end position="101"/>
    </location>
</feature>
<keyword evidence="8 11" id="KW-0594">Phospholipid biosynthesis</keyword>
<evidence type="ECO:0000256" key="7">
    <source>
        <dbReference type="ARBA" id="ARBA00023098"/>
    </source>
</evidence>
<dbReference type="GO" id="GO:0008444">
    <property type="term" value="F:CDP-diacylglycerol-glycerol-3-phosphate 3-phosphatidyltransferase activity"/>
    <property type="evidence" value="ECO:0007669"/>
    <property type="project" value="UniProtKB-EC"/>
</dbReference>
<reference evidence="15" key="1">
    <citation type="submission" date="2018-10" db="EMBL/GenBank/DDBJ databases">
        <title>De novo assembly of a Great Dane genome.</title>
        <authorList>
            <person name="Kidd J.M."/>
            <person name="Pendleton A.L."/>
            <person name="Shen F."/>
            <person name="Emery S."/>
        </authorList>
    </citation>
    <scope>NUCLEOTIDE SEQUENCE [LARGE SCALE GENOMIC DNA]</scope>
    <source>
        <strain evidence="15">Great Dane</strain>
    </source>
</reference>
<dbReference type="Ensembl" id="ENSCAFT00040006880.1">
    <property type="protein sequence ID" value="ENSCAFP00040005967.1"/>
    <property type="gene ID" value="ENSCAFG00040003563.1"/>
</dbReference>
<reference evidence="15" key="2">
    <citation type="submission" date="2025-08" db="UniProtKB">
        <authorList>
            <consortium name="Ensembl"/>
        </authorList>
    </citation>
    <scope>IDENTIFICATION</scope>
</reference>
<dbReference type="EC" id="2.7.8.5" evidence="11"/>
<keyword evidence="13" id="KW-1133">Transmembrane helix</keyword>
<keyword evidence="7 11" id="KW-0443">Lipid metabolism</keyword>
<comment type="function">
    <text evidence="1 11">Functions in the biosynthesis of the anionic phospholipids phosphatidylglycerol and cardiolipin.</text>
</comment>
<protein>
    <recommendedName>
        <fullName evidence="11">CDP-diacylglycerol--glycerol-3-phosphate 3-phosphatidyltransferase</fullName>
        <ecNumber evidence="11">2.7.8.5</ecNumber>
    </recommendedName>
</protein>
<keyword evidence="9 11" id="KW-1208">Phospholipid metabolism</keyword>
<evidence type="ECO:0000256" key="4">
    <source>
        <dbReference type="ARBA" id="ARBA00022516"/>
    </source>
</evidence>
<dbReference type="GO" id="GO:0032049">
    <property type="term" value="P:cardiolipin biosynthetic process"/>
    <property type="evidence" value="ECO:0007669"/>
    <property type="project" value="InterPro"/>
</dbReference>
<comment type="subcellular location">
    <subcellularLocation>
        <location evidence="11">Mitochondrion</location>
    </subcellularLocation>
</comment>
<accession>A0A8C0Q6R8</accession>
<evidence type="ECO:0000256" key="9">
    <source>
        <dbReference type="ARBA" id="ARBA00023264"/>
    </source>
</evidence>
<keyword evidence="13" id="KW-0472">Membrane</keyword>
<dbReference type="Proteomes" id="UP000694542">
    <property type="component" value="Chromosome 9"/>
</dbReference>
<keyword evidence="4 11" id="KW-0444">Lipid biosynthesis</keyword>
<dbReference type="InterPro" id="IPR016270">
    <property type="entry name" value="PGS1"/>
</dbReference>
<evidence type="ECO:0000256" key="13">
    <source>
        <dbReference type="SAM" id="Phobius"/>
    </source>
</evidence>
<dbReference type="GO" id="GO:0005739">
    <property type="term" value="C:mitochondrion"/>
    <property type="evidence" value="ECO:0007669"/>
    <property type="project" value="UniProtKB-SubCell"/>
</dbReference>
<dbReference type="UniPathway" id="UPA00084">
    <property type="reaction ID" value="UER00503"/>
</dbReference>
<comment type="pathway">
    <text evidence="2 11">Phospholipid metabolism; phosphatidylglycerol biosynthesis; phosphatidylglycerol from CDP-diacylglycerol: step 1/2.</text>
</comment>
<keyword evidence="13" id="KW-0812">Transmembrane</keyword>
<evidence type="ECO:0000256" key="2">
    <source>
        <dbReference type="ARBA" id="ARBA00005042"/>
    </source>
</evidence>
<feature type="transmembrane region" description="Helical" evidence="13">
    <location>
        <begin position="142"/>
        <end position="160"/>
    </location>
</feature>
<dbReference type="PANTHER" id="PTHR12586">
    <property type="entry name" value="CDP-DIACYLGLYCEROL--SERINE O-PHOSPHATIDYLTRANSFERASE"/>
    <property type="match status" value="1"/>
</dbReference>
<comment type="similarity">
    <text evidence="3 11">Belongs to the CDP-alcohol phosphatidyltransferase class-II family.</text>
</comment>
<dbReference type="AlphaFoldDB" id="A0A8C0Q6R8"/>
<dbReference type="PANTHER" id="PTHR12586:SF1">
    <property type="entry name" value="CDP-DIACYLGLYCEROL--GLYCEROL-3-PHOSPHATE 3-PHOSPHATIDYLTRANSFERASE, MITOCHONDRIAL"/>
    <property type="match status" value="1"/>
</dbReference>
<feature type="region of interest" description="Disordered" evidence="12">
    <location>
        <begin position="1"/>
        <end position="37"/>
    </location>
</feature>
<evidence type="ECO:0000256" key="8">
    <source>
        <dbReference type="ARBA" id="ARBA00023209"/>
    </source>
</evidence>
<keyword evidence="11" id="KW-0547">Nucleotide-binding</keyword>
<evidence type="ECO:0000313" key="16">
    <source>
        <dbReference type="Proteomes" id="UP000694542"/>
    </source>
</evidence>